<dbReference type="Proteomes" id="UP001219568">
    <property type="component" value="Unassembled WGS sequence"/>
</dbReference>
<protein>
    <submittedName>
        <fullName evidence="2">Uncharacterized protein</fullName>
    </submittedName>
</protein>
<feature type="compositionally biased region" description="Polar residues" evidence="1">
    <location>
        <begin position="1"/>
        <end position="28"/>
    </location>
</feature>
<accession>A0AAD6N8E2</accession>
<proteinExistence type="predicted"/>
<reference evidence="2" key="1">
    <citation type="journal article" date="2023" name="IMA Fungus">
        <title>Comparative genomic study of the Penicillium genus elucidates a diverse pangenome and 15 lateral gene transfer events.</title>
        <authorList>
            <person name="Petersen C."/>
            <person name="Sorensen T."/>
            <person name="Nielsen M.R."/>
            <person name="Sondergaard T.E."/>
            <person name="Sorensen J.L."/>
            <person name="Fitzpatrick D.A."/>
            <person name="Frisvad J.C."/>
            <person name="Nielsen K.L."/>
        </authorList>
    </citation>
    <scope>NUCLEOTIDE SEQUENCE</scope>
    <source>
        <strain evidence="2">IBT 15450</strain>
    </source>
</reference>
<evidence type="ECO:0000313" key="3">
    <source>
        <dbReference type="Proteomes" id="UP001219568"/>
    </source>
</evidence>
<evidence type="ECO:0000256" key="1">
    <source>
        <dbReference type="SAM" id="MobiDB-lite"/>
    </source>
</evidence>
<name>A0AAD6N8E2_PENCN</name>
<organism evidence="2 3">
    <name type="scientific">Penicillium canescens</name>
    <dbReference type="NCBI Taxonomy" id="5083"/>
    <lineage>
        <taxon>Eukaryota</taxon>
        <taxon>Fungi</taxon>
        <taxon>Dikarya</taxon>
        <taxon>Ascomycota</taxon>
        <taxon>Pezizomycotina</taxon>
        <taxon>Eurotiomycetes</taxon>
        <taxon>Eurotiomycetidae</taxon>
        <taxon>Eurotiales</taxon>
        <taxon>Aspergillaceae</taxon>
        <taxon>Penicillium</taxon>
    </lineage>
</organism>
<feature type="region of interest" description="Disordered" evidence="1">
    <location>
        <begin position="49"/>
        <end position="83"/>
    </location>
</feature>
<reference evidence="2" key="2">
    <citation type="submission" date="2023-01" db="EMBL/GenBank/DDBJ databases">
        <authorList>
            <person name="Petersen C."/>
        </authorList>
    </citation>
    <scope>NUCLEOTIDE SEQUENCE</scope>
    <source>
        <strain evidence="2">IBT 15450</strain>
    </source>
</reference>
<dbReference type="AlphaFoldDB" id="A0AAD6N8E2"/>
<feature type="region of interest" description="Disordered" evidence="1">
    <location>
        <begin position="1"/>
        <end position="36"/>
    </location>
</feature>
<sequence length="109" mass="12058">MDYSEASPSKSVSFASHQRPSRQVTSEPTPKIPWTSGFKIPVYTAESNSNNETIDLPHPYAATPISPRTISQHRPTKKDSPDKELAYSFLTTFDEISLVDSSTSIKGQN</sequence>
<comment type="caution">
    <text evidence="2">The sequence shown here is derived from an EMBL/GenBank/DDBJ whole genome shotgun (WGS) entry which is preliminary data.</text>
</comment>
<dbReference type="EMBL" id="JAQJZL010000005">
    <property type="protein sequence ID" value="KAJ6041386.1"/>
    <property type="molecule type" value="Genomic_DNA"/>
</dbReference>
<keyword evidence="3" id="KW-1185">Reference proteome</keyword>
<gene>
    <name evidence="2" type="ORF">N7460_006776</name>
</gene>
<evidence type="ECO:0000313" key="2">
    <source>
        <dbReference type="EMBL" id="KAJ6041386.1"/>
    </source>
</evidence>